<dbReference type="EMBL" id="QBLH01003684">
    <property type="protein sequence ID" value="TGZ36204.1"/>
    <property type="molecule type" value="Genomic_DNA"/>
</dbReference>
<name>A0A4V3S759_9HYME</name>
<dbReference type="AlphaFoldDB" id="A0A4V3S759"/>
<dbReference type="Proteomes" id="UP000310200">
    <property type="component" value="Unassembled WGS sequence"/>
</dbReference>
<gene>
    <name evidence="2" type="ORF">DBV15_07410</name>
</gene>
<evidence type="ECO:0000256" key="1">
    <source>
        <dbReference type="SAM" id="Phobius"/>
    </source>
</evidence>
<accession>A0A4V3S759</accession>
<keyword evidence="1" id="KW-1133">Transmembrane helix</keyword>
<sequence length="99" mass="11527">MALANGCDWASEMRRYLMRCFCKSVTVEQVVHFTSVGFNSLKQFHNLLYPLLGAIIIVLTNAMQPMQYFTLLRMSYRTLTEYYCVLRVAVKNFMQIGLL</sequence>
<organism evidence="2 3">
    <name type="scientific">Temnothorax longispinosus</name>
    <dbReference type="NCBI Taxonomy" id="300112"/>
    <lineage>
        <taxon>Eukaryota</taxon>
        <taxon>Metazoa</taxon>
        <taxon>Ecdysozoa</taxon>
        <taxon>Arthropoda</taxon>
        <taxon>Hexapoda</taxon>
        <taxon>Insecta</taxon>
        <taxon>Pterygota</taxon>
        <taxon>Neoptera</taxon>
        <taxon>Endopterygota</taxon>
        <taxon>Hymenoptera</taxon>
        <taxon>Apocrita</taxon>
        <taxon>Aculeata</taxon>
        <taxon>Formicoidea</taxon>
        <taxon>Formicidae</taxon>
        <taxon>Myrmicinae</taxon>
        <taxon>Temnothorax</taxon>
    </lineage>
</organism>
<protein>
    <submittedName>
        <fullName evidence="2">Uncharacterized protein</fullName>
    </submittedName>
</protein>
<feature type="transmembrane region" description="Helical" evidence="1">
    <location>
        <begin position="47"/>
        <end position="64"/>
    </location>
</feature>
<proteinExistence type="predicted"/>
<reference evidence="2 3" key="1">
    <citation type="journal article" date="2019" name="Philos. Trans. R. Soc. Lond., B, Biol. Sci.">
        <title>Ant behaviour and brain gene expression of defending hosts depend on the ecological success of the intruding social parasite.</title>
        <authorList>
            <person name="Kaur R."/>
            <person name="Stoldt M."/>
            <person name="Jongepier E."/>
            <person name="Feldmeyer B."/>
            <person name="Menzel F."/>
            <person name="Bornberg-Bauer E."/>
            <person name="Foitzik S."/>
        </authorList>
    </citation>
    <scope>NUCLEOTIDE SEQUENCE [LARGE SCALE GENOMIC DNA]</scope>
    <source>
        <tissue evidence="2">Whole body</tissue>
    </source>
</reference>
<comment type="caution">
    <text evidence="2">The sequence shown here is derived from an EMBL/GenBank/DDBJ whole genome shotgun (WGS) entry which is preliminary data.</text>
</comment>
<evidence type="ECO:0000313" key="2">
    <source>
        <dbReference type="EMBL" id="TGZ36204.1"/>
    </source>
</evidence>
<evidence type="ECO:0000313" key="3">
    <source>
        <dbReference type="Proteomes" id="UP000310200"/>
    </source>
</evidence>
<keyword evidence="3" id="KW-1185">Reference proteome</keyword>
<keyword evidence="1" id="KW-0472">Membrane</keyword>
<keyword evidence="1" id="KW-0812">Transmembrane</keyword>